<dbReference type="KEGG" id="nmk:CHR53_19985"/>
<keyword evidence="1" id="KW-0489">Methyltransferase</keyword>
<accession>A0A3Q9R0J1</accession>
<keyword evidence="1" id="KW-0808">Transferase</keyword>
<dbReference type="AlphaFoldDB" id="A0A3Q9R0J1"/>
<dbReference type="SUPFAM" id="SSF53335">
    <property type="entry name" value="S-adenosyl-L-methionine-dependent methyltransferases"/>
    <property type="match status" value="1"/>
</dbReference>
<dbReference type="Gene3D" id="3.40.50.150">
    <property type="entry name" value="Vaccinia Virus protein VP39"/>
    <property type="match status" value="1"/>
</dbReference>
<organism evidence="1 2">
    <name type="scientific">Neobacillus mesonae</name>
    <dbReference type="NCBI Taxonomy" id="1193713"/>
    <lineage>
        <taxon>Bacteria</taxon>
        <taxon>Bacillati</taxon>
        <taxon>Bacillota</taxon>
        <taxon>Bacilli</taxon>
        <taxon>Bacillales</taxon>
        <taxon>Bacillaceae</taxon>
        <taxon>Neobacillus</taxon>
    </lineage>
</organism>
<proteinExistence type="predicted"/>
<name>A0A3Q9R0J1_9BACI</name>
<dbReference type="STRING" id="1193713.GCA_001636315_00851"/>
<dbReference type="PANTHER" id="PTHR38451">
    <property type="entry name" value="TRNA (ADENINE(22)-N(1))-METHYLTRANSFERASE"/>
    <property type="match status" value="1"/>
</dbReference>
<dbReference type="InterPro" id="IPR029063">
    <property type="entry name" value="SAM-dependent_MTases_sf"/>
</dbReference>
<reference evidence="1 2" key="1">
    <citation type="submission" date="2017-07" db="EMBL/GenBank/DDBJ databases">
        <title>The complete genome sequence of Bacillus mesonae strain H20-5, an efficient strain improving plant abiotic stress resistance.</title>
        <authorList>
            <person name="Kim S.Y."/>
            <person name="Song H."/>
            <person name="Sang M.K."/>
            <person name="Weon H.-Y."/>
            <person name="Song J."/>
        </authorList>
    </citation>
    <scope>NUCLEOTIDE SEQUENCE [LARGE SCALE GENOMIC DNA]</scope>
    <source>
        <strain evidence="1 2">H20-5</strain>
    </source>
</reference>
<gene>
    <name evidence="1" type="ORF">CHR53_19985</name>
</gene>
<sequence>MNTDKLSARLSAVAKYVPNGAKVADIGSDHAYLPCYLAKNNGISFAVAGEVAQGPFQSAERNVSAEGLSELISVRLGDGLEVIQPDEVDCITIAGMGGALIASILENGKEKLRAVKRLILQPNISAISIRKWFLDNGWVLTAEEILEEDGKIYEVLVGEQGDAPMTPYGQNVEAGLLLGPYLIMKKNLVFKKKWLGEKNNWQRIYHQLENAAESPDTLEKKQELIHKIQLVEEVIPDENS</sequence>
<dbReference type="Pfam" id="PF04816">
    <property type="entry name" value="TrmK"/>
    <property type="match status" value="1"/>
</dbReference>
<keyword evidence="2" id="KW-1185">Reference proteome</keyword>
<evidence type="ECO:0000313" key="2">
    <source>
        <dbReference type="Proteomes" id="UP000282892"/>
    </source>
</evidence>
<dbReference type="OrthoDB" id="5881184at2"/>
<dbReference type="Gene3D" id="1.10.287.1890">
    <property type="match status" value="1"/>
</dbReference>
<evidence type="ECO:0000313" key="1">
    <source>
        <dbReference type="EMBL" id="AZU63358.1"/>
    </source>
</evidence>
<dbReference type="GO" id="GO:0160105">
    <property type="term" value="F:tRNA (adenine(22)-N1)-methyltransferase activity"/>
    <property type="evidence" value="ECO:0007669"/>
    <property type="project" value="InterPro"/>
</dbReference>
<dbReference type="GO" id="GO:0032259">
    <property type="term" value="P:methylation"/>
    <property type="evidence" value="ECO:0007669"/>
    <property type="project" value="UniProtKB-KW"/>
</dbReference>
<dbReference type="RefSeq" id="WP_127488079.1">
    <property type="nucleotide sequence ID" value="NZ_CP022572.1"/>
</dbReference>
<dbReference type="Proteomes" id="UP000282892">
    <property type="component" value="Chromosome"/>
</dbReference>
<dbReference type="EMBL" id="CP022572">
    <property type="protein sequence ID" value="AZU63358.1"/>
    <property type="molecule type" value="Genomic_DNA"/>
</dbReference>
<dbReference type="PANTHER" id="PTHR38451:SF1">
    <property type="entry name" value="TRNA (ADENINE(22)-N(1))-METHYLTRANSFERASE"/>
    <property type="match status" value="1"/>
</dbReference>
<dbReference type="InterPro" id="IPR006901">
    <property type="entry name" value="TrmK"/>
</dbReference>
<dbReference type="PIRSF" id="PIRSF018637">
    <property type="entry name" value="TrmK"/>
    <property type="match status" value="1"/>
</dbReference>
<protein>
    <submittedName>
        <fullName evidence="1">tRNA (Adenine(22)-N(1))-methyltransferase TrmK</fullName>
    </submittedName>
</protein>